<accession>A0ABN7W2H3</accession>
<protein>
    <submittedName>
        <fullName evidence="2">35126_t:CDS:1</fullName>
    </submittedName>
</protein>
<sequence length="274" mass="31771">VKEKFILEVHSTTIGYLIKNKDDIGDNPSKKRQRTVLQYQDKIIISDSILIEKAKTFAKMLKIPDSDLKHDLEKIKKHEEDSSVDDNVVAIAISPLRDVLKEYNLKDIYNMDKTLTVALCANADGTNKYKPFVIEFDLKMASHKVILLVDNARCYSSSNLNFYNTTIHYLSPNTTSRIQPLDASIIMSFKCHYKNYFIKWLLDQYKSEKDNKLNVLNTIKFIVQAWKEVLPETICNCFRHTKILPVQNNKELTNDDNDNELIEEMKANIEALNF</sequence>
<proteinExistence type="predicted"/>
<evidence type="ECO:0000313" key="2">
    <source>
        <dbReference type="EMBL" id="CAG8812833.1"/>
    </source>
</evidence>
<reference evidence="2 3" key="1">
    <citation type="submission" date="2021-06" db="EMBL/GenBank/DDBJ databases">
        <authorList>
            <person name="Kallberg Y."/>
            <person name="Tangrot J."/>
            <person name="Rosling A."/>
        </authorList>
    </citation>
    <scope>NUCLEOTIDE SEQUENCE [LARGE SCALE GENOMIC DNA]</scope>
    <source>
        <strain evidence="2 3">120-4 pot B 10/14</strain>
    </source>
</reference>
<keyword evidence="3" id="KW-1185">Reference proteome</keyword>
<feature type="domain" description="DDE-1" evidence="1">
    <location>
        <begin position="136"/>
        <end position="238"/>
    </location>
</feature>
<dbReference type="InterPro" id="IPR050863">
    <property type="entry name" value="CenT-Element_Derived"/>
</dbReference>
<name>A0ABN7W2H3_GIGMA</name>
<dbReference type="PANTHER" id="PTHR19303">
    <property type="entry name" value="TRANSPOSON"/>
    <property type="match status" value="1"/>
</dbReference>
<evidence type="ECO:0000313" key="3">
    <source>
        <dbReference type="Proteomes" id="UP000789901"/>
    </source>
</evidence>
<organism evidence="2 3">
    <name type="scientific">Gigaspora margarita</name>
    <dbReference type="NCBI Taxonomy" id="4874"/>
    <lineage>
        <taxon>Eukaryota</taxon>
        <taxon>Fungi</taxon>
        <taxon>Fungi incertae sedis</taxon>
        <taxon>Mucoromycota</taxon>
        <taxon>Glomeromycotina</taxon>
        <taxon>Glomeromycetes</taxon>
        <taxon>Diversisporales</taxon>
        <taxon>Gigasporaceae</taxon>
        <taxon>Gigaspora</taxon>
    </lineage>
</organism>
<dbReference type="Pfam" id="PF03184">
    <property type="entry name" value="DDE_1"/>
    <property type="match status" value="1"/>
</dbReference>
<gene>
    <name evidence="2" type="ORF">GMARGA_LOCUS25651</name>
</gene>
<comment type="caution">
    <text evidence="2">The sequence shown here is derived from an EMBL/GenBank/DDBJ whole genome shotgun (WGS) entry which is preliminary data.</text>
</comment>
<dbReference type="Proteomes" id="UP000789901">
    <property type="component" value="Unassembled WGS sequence"/>
</dbReference>
<feature type="non-terminal residue" evidence="2">
    <location>
        <position position="1"/>
    </location>
</feature>
<evidence type="ECO:0000259" key="1">
    <source>
        <dbReference type="Pfam" id="PF03184"/>
    </source>
</evidence>
<dbReference type="PANTHER" id="PTHR19303:SF73">
    <property type="entry name" value="PROTEIN PDC2"/>
    <property type="match status" value="1"/>
</dbReference>
<dbReference type="InterPro" id="IPR004875">
    <property type="entry name" value="DDE_SF_endonuclease_dom"/>
</dbReference>
<dbReference type="EMBL" id="CAJVQB010028674">
    <property type="protein sequence ID" value="CAG8812833.1"/>
    <property type="molecule type" value="Genomic_DNA"/>
</dbReference>